<dbReference type="Proteomes" id="UP001496720">
    <property type="component" value="Unassembled WGS sequence"/>
</dbReference>
<feature type="domain" description="Lantibiotic dehydratase N-terminal" evidence="2">
    <location>
        <begin position="51"/>
        <end position="680"/>
    </location>
</feature>
<evidence type="ECO:0000256" key="1">
    <source>
        <dbReference type="SAM" id="MobiDB-lite"/>
    </source>
</evidence>
<evidence type="ECO:0000259" key="2">
    <source>
        <dbReference type="Pfam" id="PF04738"/>
    </source>
</evidence>
<dbReference type="RefSeq" id="WP_352150492.1">
    <property type="nucleotide sequence ID" value="NZ_JBEOZY010000063.1"/>
</dbReference>
<proteinExistence type="predicted"/>
<dbReference type="Pfam" id="PF14028">
    <property type="entry name" value="Lant_dehydr_C"/>
    <property type="match status" value="1"/>
</dbReference>
<accession>A0ABV1T5Q0</accession>
<keyword evidence="5" id="KW-1185">Reference proteome</keyword>
<organism evidence="4 5">
    <name type="scientific">Streptomyces violaceorubidus</name>
    <dbReference type="NCBI Taxonomy" id="284042"/>
    <lineage>
        <taxon>Bacteria</taxon>
        <taxon>Bacillati</taxon>
        <taxon>Actinomycetota</taxon>
        <taxon>Actinomycetes</taxon>
        <taxon>Kitasatosporales</taxon>
        <taxon>Streptomycetaceae</taxon>
        <taxon>Streptomyces</taxon>
    </lineage>
</organism>
<evidence type="ECO:0000313" key="5">
    <source>
        <dbReference type="Proteomes" id="UP001496720"/>
    </source>
</evidence>
<comment type="caution">
    <text evidence="4">The sequence shown here is derived from an EMBL/GenBank/DDBJ whole genome shotgun (WGS) entry which is preliminary data.</text>
</comment>
<dbReference type="EMBL" id="JBEOZY010000063">
    <property type="protein sequence ID" value="MER6169313.1"/>
    <property type="molecule type" value="Genomic_DNA"/>
</dbReference>
<protein>
    <submittedName>
        <fullName evidence="4">Lantibiotic dehydratase</fullName>
    </submittedName>
</protein>
<evidence type="ECO:0000259" key="3">
    <source>
        <dbReference type="Pfam" id="PF14028"/>
    </source>
</evidence>
<feature type="region of interest" description="Disordered" evidence="1">
    <location>
        <begin position="24"/>
        <end position="44"/>
    </location>
</feature>
<dbReference type="InterPro" id="IPR023809">
    <property type="entry name" value="Thiopep_bacteriocin_synth_dom"/>
</dbReference>
<name>A0ABV1T5Q0_9ACTN</name>
<dbReference type="NCBIfam" id="TIGR03891">
    <property type="entry name" value="thiopep_ocin"/>
    <property type="match status" value="1"/>
</dbReference>
<sequence>MVESLFNAAEQFLLRAPLLPKSRAREDNASDTWNTSDATAEDRTAEEWARDSLVREAIAASSPSLARRLDSIASGQPVSSRLRGKAAASALRYRIRMATRPTPFGLMAGVATGTFGTAPRALLGADHRKRVKPDGGWLHSELQELDQSAMPRHGALRVVVNNTCALRAGRLLGPIRTKNGKAVRTSVRYSPVVAAVRRLSARPIDLTRLHQALLAEFSATDGDDLWTFLRTLLRLEILLTDAAPPPWHERPLAHALAHHPDWRAGQQWAARAEAYESRPVGDGYESLQALQQAGGPASAVQVDLALDADVRLPPAVAEEAERAATVLWRLSTDDGPNERALRSYHAEFLERYGMGERVPVTRLLDPDAGLGAPAGYTLPGSHRLPPSAAEPNTARERRLHRLFTQALLSGQRHIELREEDIAALSFQGGELPESMDLVTSVIAPSVADMEHGDFLLALSPMSASRQAGAIWGRFAHLLDARSTVADLVHASPSASQSVPVQLFHATPAERLSNVTGIPKITDAHISVGLYEDPDAPGTVRLEDVTVSADPQAFHVWDERSGREITPVSGHVLNPAETPDVARFLREAPTMNTRRAAPWDWGSLASSPFTPGVRYGRTVLWPASWRLEKGCLAGPDATEDSAARTLAQWLRTARVPDRVRLARMDMFIALDLRLARDRALLCEEVRKADCLLHEDLTLDGPDNWLKGPDGAHEAEIVIPLVAKPALSDTARPPSPVPAPRRTAVTRYPPGSEWLSLHLYTSAEAQPDVLRTVVRPWLGELDEHVDRWFFVRYADEGTRRPHLRLRLHGEPRAVNTEVMPRLGIWADHLLTAGTVNDVSVRTYAPETERYGGEHFIEEAQSFFHADSRLVLDRLDGTADPLAVALDVVALVHHFFRESDEDPDAWLLHAYPRDPVLQRAYSARRHEARALATGRTAASGEAESDWADRLARFGSGLRKAAASQPWTDPSGILRALIHMHCNRRLAPSRDAERQLLACARGFAEDRVDRRRHAPDA</sequence>
<dbReference type="InterPro" id="IPR006827">
    <property type="entry name" value="Lant_deHydtase_N"/>
</dbReference>
<evidence type="ECO:0000313" key="4">
    <source>
        <dbReference type="EMBL" id="MER6169313.1"/>
    </source>
</evidence>
<feature type="domain" description="Thiopeptide-type bacteriocin biosynthesis" evidence="3">
    <location>
        <begin position="752"/>
        <end position="997"/>
    </location>
</feature>
<reference evidence="4 5" key="1">
    <citation type="submission" date="2024-06" db="EMBL/GenBank/DDBJ databases">
        <title>The Natural Products Discovery Center: Release of the First 8490 Sequenced Strains for Exploring Actinobacteria Biosynthetic Diversity.</title>
        <authorList>
            <person name="Kalkreuter E."/>
            <person name="Kautsar S.A."/>
            <person name="Yang D."/>
            <person name="Bader C.D."/>
            <person name="Teijaro C.N."/>
            <person name="Fluegel L."/>
            <person name="Davis C.M."/>
            <person name="Simpson J.R."/>
            <person name="Lauterbach L."/>
            <person name="Steele A.D."/>
            <person name="Gui C."/>
            <person name="Meng S."/>
            <person name="Li G."/>
            <person name="Viehrig K."/>
            <person name="Ye F."/>
            <person name="Su P."/>
            <person name="Kiefer A.F."/>
            <person name="Nichols A."/>
            <person name="Cepeda A.J."/>
            <person name="Yan W."/>
            <person name="Fan B."/>
            <person name="Jiang Y."/>
            <person name="Adhikari A."/>
            <person name="Zheng C.-J."/>
            <person name="Schuster L."/>
            <person name="Cowan T.M."/>
            <person name="Smanski M.J."/>
            <person name="Chevrette M.G."/>
            <person name="De Carvalho L.P.S."/>
            <person name="Shen B."/>
        </authorList>
    </citation>
    <scope>NUCLEOTIDE SEQUENCE [LARGE SCALE GENOMIC DNA]</scope>
    <source>
        <strain evidence="4 5">NPDC001615</strain>
    </source>
</reference>
<gene>
    <name evidence="4" type="ORF">ABT188_33010</name>
</gene>
<dbReference type="Pfam" id="PF04738">
    <property type="entry name" value="Lant_dehydr_N"/>
    <property type="match status" value="1"/>
</dbReference>